<dbReference type="AlphaFoldDB" id="A0A0G0T2W7"/>
<dbReference type="CDD" id="cd00671">
    <property type="entry name" value="ArgRS_core"/>
    <property type="match status" value="1"/>
</dbReference>
<feature type="domain" description="Arginyl tRNA synthetase N-terminal" evidence="14">
    <location>
        <begin position="4"/>
        <end position="82"/>
    </location>
</feature>
<dbReference type="PANTHER" id="PTHR11956">
    <property type="entry name" value="ARGINYL-TRNA SYNTHETASE"/>
    <property type="match status" value="1"/>
</dbReference>
<dbReference type="Gene3D" id="3.40.50.620">
    <property type="entry name" value="HUPs"/>
    <property type="match status" value="1"/>
</dbReference>
<dbReference type="GO" id="GO:0006420">
    <property type="term" value="P:arginyl-tRNA aminoacylation"/>
    <property type="evidence" value="ECO:0007669"/>
    <property type="project" value="UniProtKB-UniRule"/>
</dbReference>
<dbReference type="Pfam" id="PF03485">
    <property type="entry name" value="Arg_tRNA_synt_N"/>
    <property type="match status" value="1"/>
</dbReference>
<accession>A0A0G0T2W7</accession>
<keyword evidence="4 11" id="KW-0963">Cytoplasm</keyword>
<keyword evidence="8 11" id="KW-0648">Protein biosynthesis</keyword>
<dbReference type="PATRIC" id="fig|1618563.3.peg.59"/>
<evidence type="ECO:0000256" key="11">
    <source>
        <dbReference type="HAMAP-Rule" id="MF_00123"/>
    </source>
</evidence>
<reference evidence="15 16" key="1">
    <citation type="journal article" date="2015" name="Nature">
        <title>rRNA introns, odd ribosomes, and small enigmatic genomes across a large radiation of phyla.</title>
        <authorList>
            <person name="Brown C.T."/>
            <person name="Hug L.A."/>
            <person name="Thomas B.C."/>
            <person name="Sharon I."/>
            <person name="Castelle C.J."/>
            <person name="Singh A."/>
            <person name="Wilkins M.J."/>
            <person name="Williams K.H."/>
            <person name="Banfield J.F."/>
        </authorList>
    </citation>
    <scope>NUCLEOTIDE SEQUENCE [LARGE SCALE GENOMIC DNA]</scope>
</reference>
<protein>
    <recommendedName>
        <fullName evidence="11">Arginine--tRNA ligase</fullName>
        <ecNumber evidence="11">6.1.1.19</ecNumber>
    </recommendedName>
    <alternativeName>
        <fullName evidence="11">Arginyl-tRNA synthetase</fullName>
        <shortName evidence="11">ArgRS</shortName>
    </alternativeName>
</protein>
<evidence type="ECO:0000256" key="2">
    <source>
        <dbReference type="ARBA" id="ARBA00005594"/>
    </source>
</evidence>
<proteinExistence type="inferred from homology"/>
<evidence type="ECO:0000256" key="10">
    <source>
        <dbReference type="ARBA" id="ARBA00049339"/>
    </source>
</evidence>
<dbReference type="InterPro" id="IPR014729">
    <property type="entry name" value="Rossmann-like_a/b/a_fold"/>
</dbReference>
<dbReference type="Proteomes" id="UP000034562">
    <property type="component" value="Unassembled WGS sequence"/>
</dbReference>
<keyword evidence="5 11" id="KW-0436">Ligase</keyword>
<evidence type="ECO:0000313" key="16">
    <source>
        <dbReference type="Proteomes" id="UP000034562"/>
    </source>
</evidence>
<comment type="similarity">
    <text evidence="2 11 12">Belongs to the class-I aminoacyl-tRNA synthetase family.</text>
</comment>
<evidence type="ECO:0000256" key="4">
    <source>
        <dbReference type="ARBA" id="ARBA00022490"/>
    </source>
</evidence>
<dbReference type="Pfam" id="PF00750">
    <property type="entry name" value="tRNA-synt_1d"/>
    <property type="match status" value="1"/>
</dbReference>
<name>A0A0G0T2W7_9BACT</name>
<dbReference type="SMART" id="SM00836">
    <property type="entry name" value="DALR_1"/>
    <property type="match status" value="1"/>
</dbReference>
<dbReference type="Gene3D" id="3.30.1360.70">
    <property type="entry name" value="Arginyl tRNA synthetase N-terminal domain"/>
    <property type="match status" value="1"/>
</dbReference>
<evidence type="ECO:0000256" key="12">
    <source>
        <dbReference type="RuleBase" id="RU363038"/>
    </source>
</evidence>
<evidence type="ECO:0000256" key="3">
    <source>
        <dbReference type="ARBA" id="ARBA00011245"/>
    </source>
</evidence>
<keyword evidence="7 11" id="KW-0067">ATP-binding</keyword>
<evidence type="ECO:0000259" key="13">
    <source>
        <dbReference type="SMART" id="SM00836"/>
    </source>
</evidence>
<dbReference type="Pfam" id="PF05746">
    <property type="entry name" value="DALR_1"/>
    <property type="match status" value="1"/>
</dbReference>
<keyword evidence="6 11" id="KW-0547">Nucleotide-binding</keyword>
<dbReference type="SUPFAM" id="SSF52374">
    <property type="entry name" value="Nucleotidylyl transferase"/>
    <property type="match status" value="1"/>
</dbReference>
<keyword evidence="9 11" id="KW-0030">Aminoacyl-tRNA synthetase</keyword>
<dbReference type="EMBL" id="LBZK01000002">
    <property type="protein sequence ID" value="KKR71379.1"/>
    <property type="molecule type" value="Genomic_DNA"/>
</dbReference>
<evidence type="ECO:0000256" key="8">
    <source>
        <dbReference type="ARBA" id="ARBA00022917"/>
    </source>
</evidence>
<organism evidence="15 16">
    <name type="scientific">Candidatus Woesebacteria bacterium GW2011_GWA2_40_7b</name>
    <dbReference type="NCBI Taxonomy" id="1618563"/>
    <lineage>
        <taxon>Bacteria</taxon>
        <taxon>Candidatus Woeseibacteriota</taxon>
    </lineage>
</organism>
<gene>
    <name evidence="11" type="primary">argS</name>
    <name evidence="15" type="ORF">UU12_C0002G0037</name>
</gene>
<dbReference type="SUPFAM" id="SSF47323">
    <property type="entry name" value="Anticodon-binding domain of a subclass of class I aminoacyl-tRNA synthetases"/>
    <property type="match status" value="1"/>
</dbReference>
<dbReference type="GO" id="GO:0005524">
    <property type="term" value="F:ATP binding"/>
    <property type="evidence" value="ECO:0007669"/>
    <property type="project" value="UniProtKB-UniRule"/>
</dbReference>
<dbReference type="PRINTS" id="PR01038">
    <property type="entry name" value="TRNASYNTHARG"/>
</dbReference>
<evidence type="ECO:0000259" key="14">
    <source>
        <dbReference type="SMART" id="SM01016"/>
    </source>
</evidence>
<evidence type="ECO:0000256" key="9">
    <source>
        <dbReference type="ARBA" id="ARBA00023146"/>
    </source>
</evidence>
<evidence type="ECO:0000256" key="1">
    <source>
        <dbReference type="ARBA" id="ARBA00004496"/>
    </source>
</evidence>
<comment type="subunit">
    <text evidence="3 11">Monomer.</text>
</comment>
<dbReference type="FunFam" id="1.10.730.10:FF:000006">
    <property type="entry name" value="Arginyl-tRNA synthetase 2, mitochondrial"/>
    <property type="match status" value="1"/>
</dbReference>
<dbReference type="NCBIfam" id="TIGR00456">
    <property type="entry name" value="argS"/>
    <property type="match status" value="1"/>
</dbReference>
<dbReference type="InterPro" id="IPR009080">
    <property type="entry name" value="tRNAsynth_Ia_anticodon-bd"/>
</dbReference>
<dbReference type="PANTHER" id="PTHR11956:SF5">
    <property type="entry name" value="ARGININE--TRNA LIGASE, CYTOPLASMIC"/>
    <property type="match status" value="1"/>
</dbReference>
<evidence type="ECO:0000313" key="15">
    <source>
        <dbReference type="EMBL" id="KKR71379.1"/>
    </source>
</evidence>
<dbReference type="STRING" id="1618563.UU12_C0002G0037"/>
<feature type="domain" description="DALR anticodon binding" evidence="13">
    <location>
        <begin position="440"/>
        <end position="556"/>
    </location>
</feature>
<evidence type="ECO:0000256" key="5">
    <source>
        <dbReference type="ARBA" id="ARBA00022598"/>
    </source>
</evidence>
<dbReference type="CDD" id="cd07956">
    <property type="entry name" value="Anticodon_Ia_Arg"/>
    <property type="match status" value="1"/>
</dbReference>
<evidence type="ECO:0000256" key="6">
    <source>
        <dbReference type="ARBA" id="ARBA00022741"/>
    </source>
</evidence>
<dbReference type="InterPro" id="IPR001278">
    <property type="entry name" value="Arg-tRNA-ligase"/>
</dbReference>
<feature type="short sequence motif" description="'HIGH' region" evidence="11">
    <location>
        <begin position="119"/>
        <end position="129"/>
    </location>
</feature>
<comment type="subcellular location">
    <subcellularLocation>
        <location evidence="1 11">Cytoplasm</location>
    </subcellularLocation>
</comment>
<dbReference type="InterPro" id="IPR036695">
    <property type="entry name" value="Arg-tRNA-synth_N_sf"/>
</dbReference>
<comment type="catalytic activity">
    <reaction evidence="10 11">
        <text>tRNA(Arg) + L-arginine + ATP = L-arginyl-tRNA(Arg) + AMP + diphosphate</text>
        <dbReference type="Rhea" id="RHEA:20301"/>
        <dbReference type="Rhea" id="RHEA-COMP:9658"/>
        <dbReference type="Rhea" id="RHEA-COMP:9673"/>
        <dbReference type="ChEBI" id="CHEBI:30616"/>
        <dbReference type="ChEBI" id="CHEBI:32682"/>
        <dbReference type="ChEBI" id="CHEBI:33019"/>
        <dbReference type="ChEBI" id="CHEBI:78442"/>
        <dbReference type="ChEBI" id="CHEBI:78513"/>
        <dbReference type="ChEBI" id="CHEBI:456215"/>
        <dbReference type="EC" id="6.1.1.19"/>
    </reaction>
</comment>
<dbReference type="FunFam" id="3.40.50.620:FF:000116">
    <property type="entry name" value="Arginine--tRNA ligase"/>
    <property type="match status" value="1"/>
</dbReference>
<dbReference type="SMART" id="SM01016">
    <property type="entry name" value="Arg_tRNA_synt_N"/>
    <property type="match status" value="1"/>
</dbReference>
<dbReference type="GO" id="GO:0004814">
    <property type="term" value="F:arginine-tRNA ligase activity"/>
    <property type="evidence" value="ECO:0007669"/>
    <property type="project" value="UniProtKB-UniRule"/>
</dbReference>
<dbReference type="InterPro" id="IPR005148">
    <property type="entry name" value="Arg-tRNA-synth_N"/>
</dbReference>
<dbReference type="HAMAP" id="MF_00123">
    <property type="entry name" value="Arg_tRNA_synth"/>
    <property type="match status" value="1"/>
</dbReference>
<dbReference type="GO" id="GO:0005737">
    <property type="term" value="C:cytoplasm"/>
    <property type="evidence" value="ECO:0007669"/>
    <property type="project" value="UniProtKB-SubCell"/>
</dbReference>
<comment type="caution">
    <text evidence="15">The sequence shown here is derived from an EMBL/GenBank/DDBJ whole genome shotgun (WGS) entry which is preliminary data.</text>
</comment>
<sequence length="556" mass="62946">MFKDQIIIALKKSAGVEEVNLEFSENPEFGDYSSNIALIRAKKENKSPQQLAEEIVEKINKDAGLSAIALAKVEHGFINFWLTRGALVNELEKIQKKADRYGQSDLGKGKTVVIDYSSPNIAKPFGIGHLRSTIIGQALYNFYSLLGYEVVGDNHLGDWGTQFGKLLYMIKLKNLADFDIDKLEELYVEFHKLVETDNSLEEKAREWFKKLEEGDAIAKSIWQKCVDVSIGEFDRIYDILDVKIDFAFGESYYESEMKQMMEDPKVKKHLIKGEECALVIDLSKYKINTPLMFLKADGATTYATRDLATIIFRVRKWNPDTIIYEVGTEQSLHFQQVFAAAKLLGLVKDSVELVHTAHGLYLAPDGKKFSTRKGKTVKLEEVLDEAVKRAKKLGNDSEKVAKEVGIGAIKYYDLMHAVKSNVVFDWEKMMNLEGNSGPYLQYTVARTNSVLAKSPFKGESFKGEYSNLNGEELSVLRSLIRFSEVIVNAAKTYSPNLLCNYLYDLAKKYNGFYNKHRILGIEDKNDESFRVVLTEATGQILKNGLKLLGIQTPERM</sequence>
<evidence type="ECO:0000256" key="7">
    <source>
        <dbReference type="ARBA" id="ARBA00022840"/>
    </source>
</evidence>
<dbReference type="EC" id="6.1.1.19" evidence="11"/>
<dbReference type="SUPFAM" id="SSF55190">
    <property type="entry name" value="Arginyl-tRNA synthetase (ArgRS), N-terminal 'additional' domain"/>
    <property type="match status" value="1"/>
</dbReference>
<dbReference type="InterPro" id="IPR035684">
    <property type="entry name" value="ArgRS_core"/>
</dbReference>
<dbReference type="Gene3D" id="1.10.730.10">
    <property type="entry name" value="Isoleucyl-tRNA Synthetase, Domain 1"/>
    <property type="match status" value="1"/>
</dbReference>
<dbReference type="InterPro" id="IPR008909">
    <property type="entry name" value="DALR_anticod-bd"/>
</dbReference>